<dbReference type="Proteomes" id="UP000009340">
    <property type="component" value="Unassembled WGS sequence"/>
</dbReference>
<reference evidence="2" key="1">
    <citation type="submission" date="2012-07" db="EMBL/GenBank/DDBJ databases">
        <authorList>
            <person name="Cummings C."/>
        </authorList>
    </citation>
    <scope>NUCLEOTIDE SEQUENCE</scope>
    <source>
        <strain evidence="2">1330</strain>
    </source>
</reference>
<keyword evidence="1" id="KW-1133">Transmembrane helix</keyword>
<protein>
    <submittedName>
        <fullName evidence="2">Uncharacterized protein</fullName>
    </submittedName>
</protein>
<feature type="transmembrane region" description="Helical" evidence="1">
    <location>
        <begin position="15"/>
        <end position="35"/>
    </location>
</feature>
<dbReference type="AlphaFoldDB" id="K8A3U9"/>
<gene>
    <name evidence="2" type="ORF">BN137_3663</name>
</gene>
<name>K8A3U9_9ENTR</name>
<proteinExistence type="predicted"/>
<dbReference type="EMBL" id="CAKW01000131">
    <property type="protein sequence ID" value="CCJ74265.1"/>
    <property type="molecule type" value="Genomic_DNA"/>
</dbReference>
<keyword evidence="1" id="KW-0472">Membrane</keyword>
<evidence type="ECO:0000313" key="2">
    <source>
        <dbReference type="EMBL" id="CCJ74265.1"/>
    </source>
</evidence>
<sequence length="48" mass="5802">MPESEPHIFMLHEEFYGIWMSIYTATVLAVGFFIYMKVRRFPARQGRF</sequence>
<keyword evidence="1" id="KW-0812">Transmembrane</keyword>
<evidence type="ECO:0000313" key="3">
    <source>
        <dbReference type="Proteomes" id="UP000009340"/>
    </source>
</evidence>
<organism evidence="2 3">
    <name type="scientific">Cronobacter condimenti 1330</name>
    <dbReference type="NCBI Taxonomy" id="1073999"/>
    <lineage>
        <taxon>Bacteria</taxon>
        <taxon>Pseudomonadati</taxon>
        <taxon>Pseudomonadota</taxon>
        <taxon>Gammaproteobacteria</taxon>
        <taxon>Enterobacterales</taxon>
        <taxon>Enterobacteriaceae</taxon>
        <taxon>Cronobacter</taxon>
    </lineage>
</organism>
<comment type="caution">
    <text evidence="2">The sequence shown here is derived from an EMBL/GenBank/DDBJ whole genome shotgun (WGS) entry which is preliminary data.</text>
</comment>
<evidence type="ECO:0000256" key="1">
    <source>
        <dbReference type="SAM" id="Phobius"/>
    </source>
</evidence>
<accession>K8A3U9</accession>